<dbReference type="GO" id="GO:0050808">
    <property type="term" value="P:synapse organization"/>
    <property type="evidence" value="ECO:0007669"/>
    <property type="project" value="TreeGrafter"/>
</dbReference>
<evidence type="ECO:0000313" key="2">
    <source>
        <dbReference type="EMBL" id="RMZ95528.1"/>
    </source>
</evidence>
<comment type="caution">
    <text evidence="2">The sequence shown here is derived from an EMBL/GenBank/DDBJ whole genome shotgun (WGS) entry which is preliminary data.</text>
</comment>
<name>A0A3M7P8Y6_BRAPC</name>
<feature type="domain" description="Ig-like" evidence="1">
    <location>
        <begin position="162"/>
        <end position="286"/>
    </location>
</feature>
<dbReference type="EMBL" id="REGN01012382">
    <property type="protein sequence ID" value="RMZ95528.1"/>
    <property type="molecule type" value="Genomic_DNA"/>
</dbReference>
<evidence type="ECO:0000259" key="1">
    <source>
        <dbReference type="PROSITE" id="PS50835"/>
    </source>
</evidence>
<organism evidence="2 3">
    <name type="scientific">Brachionus plicatilis</name>
    <name type="common">Marine rotifer</name>
    <name type="synonym">Brachionus muelleri</name>
    <dbReference type="NCBI Taxonomy" id="10195"/>
    <lineage>
        <taxon>Eukaryota</taxon>
        <taxon>Metazoa</taxon>
        <taxon>Spiralia</taxon>
        <taxon>Gnathifera</taxon>
        <taxon>Rotifera</taxon>
        <taxon>Eurotatoria</taxon>
        <taxon>Monogononta</taxon>
        <taxon>Pseudotrocha</taxon>
        <taxon>Ploima</taxon>
        <taxon>Brachionidae</taxon>
        <taxon>Brachionus</taxon>
    </lineage>
</organism>
<dbReference type="OrthoDB" id="8049355at2759"/>
<reference evidence="2 3" key="1">
    <citation type="journal article" date="2018" name="Sci. Rep.">
        <title>Genomic signatures of local adaptation to the degree of environmental predictability in rotifers.</title>
        <authorList>
            <person name="Franch-Gras L."/>
            <person name="Hahn C."/>
            <person name="Garcia-Roger E.M."/>
            <person name="Carmona M.J."/>
            <person name="Serra M."/>
            <person name="Gomez A."/>
        </authorList>
    </citation>
    <scope>NUCLEOTIDE SEQUENCE [LARGE SCALE GENOMIC DNA]</scope>
    <source>
        <strain evidence="2">HYR1</strain>
    </source>
</reference>
<dbReference type="PANTHER" id="PTHR23279:SF36">
    <property type="entry name" value="DEFECTIVE PROBOSCIS EXTENSION RESPONSE 9, ISOFORM A"/>
    <property type="match status" value="1"/>
</dbReference>
<dbReference type="InterPro" id="IPR037448">
    <property type="entry name" value="Zig-8"/>
</dbReference>
<dbReference type="SUPFAM" id="SSF48726">
    <property type="entry name" value="Immunoglobulin"/>
    <property type="match status" value="2"/>
</dbReference>
<dbReference type="PROSITE" id="PS50835">
    <property type="entry name" value="IG_LIKE"/>
    <property type="match status" value="2"/>
</dbReference>
<sequence>MSNTLLNAWFISTSFIIKKNKNCTFNGKITYVELSQLLPIDYNEPKIVTKQTRLVSFEYHTVILPCVVENLPQEMPVIWQYGKRDENNQTVLTVGATQLENNYRMRLMTNLSANDQSQMGKRIVYNLEIRKVSCQDSGWYECQLPTKPTQINYVHLEVLTMPKIEVSGKIARLGEPFELTCKVKNLPQRYQLTWYLNGQKIPRKKHEEKKTSRNGRDHLTSWFNDGFLLFKKKTDLAQSLSIVEETFRNLTISRLRIDQIDELHIGVFKCRYDRVEANYYLDAKMNSKARIYALDLLSACGSNLAKNSVLISDH</sequence>
<dbReference type="SMART" id="SM00409">
    <property type="entry name" value="IG"/>
    <property type="match status" value="2"/>
</dbReference>
<dbReference type="Proteomes" id="UP000276133">
    <property type="component" value="Unassembled WGS sequence"/>
</dbReference>
<dbReference type="InterPro" id="IPR036179">
    <property type="entry name" value="Ig-like_dom_sf"/>
</dbReference>
<dbReference type="InterPro" id="IPR007110">
    <property type="entry name" value="Ig-like_dom"/>
</dbReference>
<dbReference type="PANTHER" id="PTHR23279">
    <property type="entry name" value="DEFECTIVE PROBOSCIS EXTENSION RESPONSE DPR -RELATED"/>
    <property type="match status" value="1"/>
</dbReference>
<protein>
    <submittedName>
        <fullName evidence="2">IgLON family member 5</fullName>
    </submittedName>
</protein>
<keyword evidence="3" id="KW-1185">Reference proteome</keyword>
<dbReference type="Gene3D" id="2.60.40.10">
    <property type="entry name" value="Immunoglobulins"/>
    <property type="match status" value="2"/>
</dbReference>
<dbReference type="InterPro" id="IPR013783">
    <property type="entry name" value="Ig-like_fold"/>
</dbReference>
<proteinExistence type="predicted"/>
<feature type="domain" description="Ig-like" evidence="1">
    <location>
        <begin position="45"/>
        <end position="152"/>
    </location>
</feature>
<gene>
    <name evidence="2" type="ORF">BpHYR1_028799</name>
</gene>
<dbReference type="AlphaFoldDB" id="A0A3M7P8Y6"/>
<accession>A0A3M7P8Y6</accession>
<dbReference type="GO" id="GO:0032589">
    <property type="term" value="C:neuron projection membrane"/>
    <property type="evidence" value="ECO:0007669"/>
    <property type="project" value="TreeGrafter"/>
</dbReference>
<evidence type="ECO:0000313" key="3">
    <source>
        <dbReference type="Proteomes" id="UP000276133"/>
    </source>
</evidence>
<dbReference type="InterPro" id="IPR003599">
    <property type="entry name" value="Ig_sub"/>
</dbReference>